<evidence type="ECO:0000256" key="10">
    <source>
        <dbReference type="ARBA" id="ARBA00023204"/>
    </source>
</evidence>
<evidence type="ECO:0000256" key="15">
    <source>
        <dbReference type="PROSITE-ProRule" id="PRU00560"/>
    </source>
</evidence>
<feature type="region of interest" description="Disordered" evidence="16">
    <location>
        <begin position="1"/>
        <end position="20"/>
    </location>
</feature>
<dbReference type="PANTHER" id="PTHR11070">
    <property type="entry name" value="UVRD / RECB / PCRA DNA HELICASE FAMILY MEMBER"/>
    <property type="match status" value="1"/>
</dbReference>
<dbReference type="InterPro" id="IPR027417">
    <property type="entry name" value="P-loop_NTPase"/>
</dbReference>
<evidence type="ECO:0000259" key="18">
    <source>
        <dbReference type="PROSITE" id="PS51217"/>
    </source>
</evidence>
<dbReference type="InterPro" id="IPR011335">
    <property type="entry name" value="Restrct_endonuc-II-like"/>
</dbReference>
<comment type="caution">
    <text evidence="19">The sequence shown here is derived from an EMBL/GenBank/DDBJ whole genome shotgun (WGS) entry which is preliminary data.</text>
</comment>
<organism evidence="19 20">
    <name type="scientific">Frondihabitans australicus</name>
    <dbReference type="NCBI Taxonomy" id="386892"/>
    <lineage>
        <taxon>Bacteria</taxon>
        <taxon>Bacillati</taxon>
        <taxon>Actinomycetota</taxon>
        <taxon>Actinomycetes</taxon>
        <taxon>Micrococcales</taxon>
        <taxon>Microbacteriaceae</taxon>
        <taxon>Frondihabitans</taxon>
    </lineage>
</organism>
<dbReference type="GO" id="GO:0003677">
    <property type="term" value="F:DNA binding"/>
    <property type="evidence" value="ECO:0007669"/>
    <property type="project" value="UniProtKB-KW"/>
</dbReference>
<dbReference type="InterPro" id="IPR014017">
    <property type="entry name" value="DNA_helicase_UvrD-like_C"/>
</dbReference>
<dbReference type="GO" id="GO:0000725">
    <property type="term" value="P:recombinational repair"/>
    <property type="evidence" value="ECO:0007669"/>
    <property type="project" value="TreeGrafter"/>
</dbReference>
<evidence type="ECO:0000256" key="12">
    <source>
        <dbReference type="ARBA" id="ARBA00034617"/>
    </source>
</evidence>
<keyword evidence="10" id="KW-0234">DNA repair</keyword>
<dbReference type="PROSITE" id="PS51217">
    <property type="entry name" value="UVRD_HELICASE_CTER"/>
    <property type="match status" value="1"/>
</dbReference>
<dbReference type="Gene3D" id="1.10.10.160">
    <property type="match status" value="1"/>
</dbReference>
<accession>A0A495IHU7</accession>
<comment type="catalytic activity">
    <reaction evidence="14">
        <text>ATP + H2O = ADP + phosphate + H(+)</text>
        <dbReference type="Rhea" id="RHEA:13065"/>
        <dbReference type="ChEBI" id="CHEBI:15377"/>
        <dbReference type="ChEBI" id="CHEBI:15378"/>
        <dbReference type="ChEBI" id="CHEBI:30616"/>
        <dbReference type="ChEBI" id="CHEBI:43474"/>
        <dbReference type="ChEBI" id="CHEBI:456216"/>
        <dbReference type="EC" id="5.6.2.4"/>
    </reaction>
</comment>
<dbReference type="InterPro" id="IPR038726">
    <property type="entry name" value="PDDEXK_AddAB-type"/>
</dbReference>
<keyword evidence="7" id="KW-0269">Exonuclease</keyword>
<feature type="domain" description="UvrD-like helicase ATP-binding" evidence="17">
    <location>
        <begin position="20"/>
        <end position="318"/>
    </location>
</feature>
<dbReference type="GO" id="GO:0005524">
    <property type="term" value="F:ATP binding"/>
    <property type="evidence" value="ECO:0007669"/>
    <property type="project" value="UniProtKB-UniRule"/>
</dbReference>
<dbReference type="Gene3D" id="3.40.50.300">
    <property type="entry name" value="P-loop containing nucleotide triphosphate hydrolases"/>
    <property type="match status" value="2"/>
</dbReference>
<dbReference type="AlphaFoldDB" id="A0A495IHU7"/>
<dbReference type="InterPro" id="IPR011604">
    <property type="entry name" value="PDDEXK-like_dom_sf"/>
</dbReference>
<gene>
    <name evidence="19" type="ORF">C8E83_2015</name>
</gene>
<evidence type="ECO:0000256" key="7">
    <source>
        <dbReference type="ARBA" id="ARBA00022839"/>
    </source>
</evidence>
<keyword evidence="2" id="KW-0540">Nuclease</keyword>
<evidence type="ECO:0000256" key="9">
    <source>
        <dbReference type="ARBA" id="ARBA00023125"/>
    </source>
</evidence>
<evidence type="ECO:0000313" key="20">
    <source>
        <dbReference type="Proteomes" id="UP000280008"/>
    </source>
</evidence>
<evidence type="ECO:0000313" key="19">
    <source>
        <dbReference type="EMBL" id="RKR74881.1"/>
    </source>
</evidence>
<keyword evidence="3 15" id="KW-0547">Nucleotide-binding</keyword>
<dbReference type="GO" id="GO:0004527">
    <property type="term" value="F:exonuclease activity"/>
    <property type="evidence" value="ECO:0007669"/>
    <property type="project" value="UniProtKB-KW"/>
</dbReference>
<dbReference type="InterPro" id="IPR000212">
    <property type="entry name" value="DNA_helicase_UvrD/REP"/>
</dbReference>
<evidence type="ECO:0000256" key="1">
    <source>
        <dbReference type="ARBA" id="ARBA00009922"/>
    </source>
</evidence>
<evidence type="ECO:0000256" key="11">
    <source>
        <dbReference type="ARBA" id="ARBA00023235"/>
    </source>
</evidence>
<keyword evidence="20" id="KW-1185">Reference proteome</keyword>
<feature type="binding site" evidence="15">
    <location>
        <begin position="41"/>
        <end position="48"/>
    </location>
    <ligand>
        <name>ATP</name>
        <dbReference type="ChEBI" id="CHEBI:30616"/>
    </ligand>
</feature>
<dbReference type="Gene3D" id="1.10.486.10">
    <property type="entry name" value="PCRA, domain 4"/>
    <property type="match status" value="1"/>
</dbReference>
<proteinExistence type="inferred from homology"/>
<dbReference type="InterPro" id="IPR014016">
    <property type="entry name" value="UvrD-like_ATP-bd"/>
</dbReference>
<dbReference type="EC" id="5.6.2.4" evidence="13"/>
<protein>
    <recommendedName>
        <fullName evidence="13">DNA 3'-5' helicase</fullName>
        <ecNumber evidence="13">5.6.2.4</ecNumber>
    </recommendedName>
</protein>
<comment type="similarity">
    <text evidence="1">Belongs to the helicase family. UvrD subfamily.</text>
</comment>
<keyword evidence="8 15" id="KW-0067">ATP-binding</keyword>
<evidence type="ECO:0000256" key="5">
    <source>
        <dbReference type="ARBA" id="ARBA00022801"/>
    </source>
</evidence>
<dbReference type="PANTHER" id="PTHR11070:SF59">
    <property type="entry name" value="DNA 3'-5' HELICASE"/>
    <property type="match status" value="1"/>
</dbReference>
<name>A0A495IHU7_9MICO</name>
<dbReference type="Pfam" id="PF12705">
    <property type="entry name" value="PDDEXK_1"/>
    <property type="match status" value="1"/>
</dbReference>
<dbReference type="GO" id="GO:0043138">
    <property type="term" value="F:3'-5' DNA helicase activity"/>
    <property type="evidence" value="ECO:0007669"/>
    <property type="project" value="UniProtKB-EC"/>
</dbReference>
<dbReference type="RefSeq" id="WP_245981571.1">
    <property type="nucleotide sequence ID" value="NZ_RBKS01000001.1"/>
</dbReference>
<evidence type="ECO:0000256" key="2">
    <source>
        <dbReference type="ARBA" id="ARBA00022722"/>
    </source>
</evidence>
<keyword evidence="5 15" id="KW-0378">Hydrolase</keyword>
<sequence>MSVATDNVDRMVAPTSPPPPLDAGQLAVLALGDGESAAVIGAPGSGKTTALVAFVVDRVRRSGWGPSSVLALTPTRQSATRLRDALAAAVGVPTPGPLARTVASLAFDIAGHAARLAGSPPPTLLTGGEQDSVIRDLLAGHLDDGAGPAWPDHLHPAVRALRGFRTELRELLMRATEHGISPDRLRELGRATDRPEWVAAADFAVEYHRVVDGLQANSLDSAELVDYAVAALDRGETAPLVDGLRVVVVDDAQEATESTLALLRALARRGIAIVAFGDPDLATNAFRGGMPDVLGRLGARLGLDSVTTITLERVHRHGEEIRGLVSRVTERIGAAGAGRQHAARSALERPQAADVRLEPILRIQSDTPAHEMAAVARQLRERHLVDGVPWSQMLVVVRSGALVPSVARALQLAEVPTRTPVTGRAVRDEYGARHLLLAASVAVGRDELTAEIAAELLGGPLGGLDSVSLRRLRLALRAEELAGDGRRSSDDLLVEALSGAGRFATVDSRFAARAGRFSASLQAAREAASAGASIEEVLWGLWERSRLAGEWSERARGHGILADEANRHLDGVVALFTSAKRFVERQPSADPTTFLEAMLGADVADDSLAPQTRADSVLVGTPTAAIGVEAEVVVVARLQDGVWPNLRVRGALLAPDSLVEVEAAGSGASTATAPVDRRAAVMSDELRMLALAVSRATRQLVVSCTANDDESPSLFLRLLPRDLPALDVRSPLSLRGLVGHLRHAQVSSTFERDRADAAAGLARLAAEGVVGAWPDEWYGLAEATTDTDLVDLTDPEARVPVSPSAMSSFEECPLHWFIDRYAGGTSSPAAGLGTIIHDVMEHAVDIDPDSLWRAVEARWGELEFESDWIAESEKERARRMTTSLAAYLGDFVADHATLLGAESSFRLEIGPAVVNGKIDRVEQSADGKVTIVDLKTGKYALSMPQAQKDPQLGSYQLALLDGAIDSAPADAVLGGAKLLYVGVRATKKPYDERRQAPFDESAADAFRLRVEEDARGMARRVFAAHIDEHCLNRPGQSCRIHVIGEVTQ</sequence>
<evidence type="ECO:0000256" key="8">
    <source>
        <dbReference type="ARBA" id="ARBA00022840"/>
    </source>
</evidence>
<evidence type="ECO:0000256" key="6">
    <source>
        <dbReference type="ARBA" id="ARBA00022806"/>
    </source>
</evidence>
<keyword evidence="6 15" id="KW-0347">Helicase</keyword>
<evidence type="ECO:0000256" key="4">
    <source>
        <dbReference type="ARBA" id="ARBA00022763"/>
    </source>
</evidence>
<keyword evidence="4" id="KW-0227">DNA damage</keyword>
<keyword evidence="9" id="KW-0238">DNA-binding</keyword>
<dbReference type="Gene3D" id="3.90.320.10">
    <property type="match status" value="1"/>
</dbReference>
<comment type="catalytic activity">
    <reaction evidence="12">
        <text>Couples ATP hydrolysis with the unwinding of duplex DNA by translocating in the 3'-5' direction.</text>
        <dbReference type="EC" id="5.6.2.4"/>
    </reaction>
</comment>
<feature type="domain" description="UvrD-like helicase C-terminal" evidence="18">
    <location>
        <begin position="329"/>
        <end position="627"/>
    </location>
</feature>
<evidence type="ECO:0000259" key="17">
    <source>
        <dbReference type="PROSITE" id="PS51198"/>
    </source>
</evidence>
<evidence type="ECO:0000256" key="16">
    <source>
        <dbReference type="SAM" id="MobiDB-lite"/>
    </source>
</evidence>
<keyword evidence="11" id="KW-0413">Isomerase</keyword>
<reference evidence="19 20" key="1">
    <citation type="submission" date="2018-10" db="EMBL/GenBank/DDBJ databases">
        <title>Sequencing the genomes of 1000 actinobacteria strains.</title>
        <authorList>
            <person name="Klenk H.-P."/>
        </authorList>
    </citation>
    <scope>NUCLEOTIDE SEQUENCE [LARGE SCALE GENOMIC DNA]</scope>
    <source>
        <strain evidence="19 20">DSM 17894</strain>
    </source>
</reference>
<dbReference type="EMBL" id="RBKS01000001">
    <property type="protein sequence ID" value="RKR74881.1"/>
    <property type="molecule type" value="Genomic_DNA"/>
</dbReference>
<dbReference type="Pfam" id="PF00580">
    <property type="entry name" value="UvrD-helicase"/>
    <property type="match status" value="1"/>
</dbReference>
<dbReference type="PROSITE" id="PS51198">
    <property type="entry name" value="UVRD_HELICASE_ATP_BIND"/>
    <property type="match status" value="1"/>
</dbReference>
<evidence type="ECO:0000256" key="3">
    <source>
        <dbReference type="ARBA" id="ARBA00022741"/>
    </source>
</evidence>
<dbReference type="GO" id="GO:0033202">
    <property type="term" value="C:DNA helicase complex"/>
    <property type="evidence" value="ECO:0007669"/>
    <property type="project" value="TreeGrafter"/>
</dbReference>
<dbReference type="Proteomes" id="UP000280008">
    <property type="component" value="Unassembled WGS sequence"/>
</dbReference>
<dbReference type="SUPFAM" id="SSF52540">
    <property type="entry name" value="P-loop containing nucleoside triphosphate hydrolases"/>
    <property type="match status" value="1"/>
</dbReference>
<dbReference type="InterPro" id="IPR013986">
    <property type="entry name" value="DExx_box_DNA_helicase_dom_sf"/>
</dbReference>
<dbReference type="SUPFAM" id="SSF52980">
    <property type="entry name" value="Restriction endonuclease-like"/>
    <property type="match status" value="1"/>
</dbReference>
<evidence type="ECO:0000256" key="13">
    <source>
        <dbReference type="ARBA" id="ARBA00034808"/>
    </source>
</evidence>
<evidence type="ECO:0000256" key="14">
    <source>
        <dbReference type="ARBA" id="ARBA00048988"/>
    </source>
</evidence>
<dbReference type="GO" id="GO:0005829">
    <property type="term" value="C:cytosol"/>
    <property type="evidence" value="ECO:0007669"/>
    <property type="project" value="TreeGrafter"/>
</dbReference>